<dbReference type="AlphaFoldDB" id="A0A2L0ETB9"/>
<dbReference type="RefSeq" id="WP_234023823.1">
    <property type="nucleotide sequence ID" value="NZ_CP012673.1"/>
</dbReference>
<proteinExistence type="predicted"/>
<evidence type="ECO:0000313" key="3">
    <source>
        <dbReference type="Proteomes" id="UP000238348"/>
    </source>
</evidence>
<name>A0A2L0ETB9_SORCE</name>
<dbReference type="EMBL" id="CP012673">
    <property type="protein sequence ID" value="AUX42558.1"/>
    <property type="molecule type" value="Genomic_DNA"/>
</dbReference>
<evidence type="ECO:0000313" key="2">
    <source>
        <dbReference type="EMBL" id="AUX42558.1"/>
    </source>
</evidence>
<reference evidence="2 3" key="1">
    <citation type="submission" date="2015-09" db="EMBL/GenBank/DDBJ databases">
        <title>Sorangium comparison.</title>
        <authorList>
            <person name="Zaburannyi N."/>
            <person name="Bunk B."/>
            <person name="Overmann J."/>
            <person name="Mueller R."/>
        </authorList>
    </citation>
    <scope>NUCLEOTIDE SEQUENCE [LARGE SCALE GENOMIC DNA]</scope>
    <source>
        <strain evidence="2 3">So ce26</strain>
    </source>
</reference>
<dbReference type="Proteomes" id="UP000238348">
    <property type="component" value="Chromosome"/>
</dbReference>
<accession>A0A2L0ETB9</accession>
<feature type="chain" id="PRO_5014960051" evidence="1">
    <location>
        <begin position="21"/>
        <end position="354"/>
    </location>
</feature>
<gene>
    <name evidence="2" type="ORF">SOCE26_039910</name>
</gene>
<keyword evidence="1" id="KW-0732">Signal</keyword>
<protein>
    <submittedName>
        <fullName evidence="2">Latent transforming growth factor beta-binding protein</fullName>
    </submittedName>
</protein>
<organism evidence="2 3">
    <name type="scientific">Sorangium cellulosum</name>
    <name type="common">Polyangium cellulosum</name>
    <dbReference type="NCBI Taxonomy" id="56"/>
    <lineage>
        <taxon>Bacteria</taxon>
        <taxon>Pseudomonadati</taxon>
        <taxon>Myxococcota</taxon>
        <taxon>Polyangia</taxon>
        <taxon>Polyangiales</taxon>
        <taxon>Polyangiaceae</taxon>
        <taxon>Sorangium</taxon>
    </lineage>
</organism>
<feature type="signal peptide" evidence="1">
    <location>
        <begin position="1"/>
        <end position="20"/>
    </location>
</feature>
<dbReference type="PROSITE" id="PS51257">
    <property type="entry name" value="PROKAR_LIPOPROTEIN"/>
    <property type="match status" value="1"/>
</dbReference>
<evidence type="ECO:0000256" key="1">
    <source>
        <dbReference type="SAM" id="SignalP"/>
    </source>
</evidence>
<sequence length="354" mass="36703">MRIRHVMITFAVASLFAACASSEGGGGGDEPTYATVCLARCACEECSADDEERCQDEQDAIEDTAEQERCDDELLAYNECVRLEGRCVNGHHVAEVCNVQAAALAGCLRPDESCPTAGDGVCDEAQGTGLCPTGTDPADCLSYCPYTGNGKCDGPEGSGLCPPGTDVDDCKLPPCEYTEDGTCDEPEGTDRCVEGTDVVDCAAVLCETQNNDVCDEPEGTDRCPEGTDVADCAARTCSRTNNGVCDEPEGTDLCDEGTDVADCSGAASCDAPDVSCDACNECANEAGCADELDACIIDDFCALFVECMASCGDNDACLEDCAAAYPSGSDLYADYATCVMCDECYVSCGGALSC</sequence>